<name>F8MDF0_NEUT8</name>
<dbReference type="RefSeq" id="XP_009848495.1">
    <property type="nucleotide sequence ID" value="XM_009850193.1"/>
</dbReference>
<dbReference type="HOGENOM" id="CLU_2997010_0_0_1"/>
<sequence length="57" mass="6600">MLRLQQRHSFTLGLKRSLPSTDVLLTKTYTIQHPTTRFLAVHVLIRIHILISSFTQA</sequence>
<gene>
    <name evidence="1" type="ORF">NEUTE1DRAFT_116101</name>
</gene>
<dbReference type="VEuPathDB" id="FungiDB:NEUTE1DRAFT_116101"/>
<protein>
    <submittedName>
        <fullName evidence="1">Uncharacterized protein</fullName>
    </submittedName>
</protein>
<organism evidence="1 2">
    <name type="scientific">Neurospora tetrasperma (strain FGSC 2508 / ATCC MYA-4615 / P0657)</name>
    <dbReference type="NCBI Taxonomy" id="510951"/>
    <lineage>
        <taxon>Eukaryota</taxon>
        <taxon>Fungi</taxon>
        <taxon>Dikarya</taxon>
        <taxon>Ascomycota</taxon>
        <taxon>Pezizomycotina</taxon>
        <taxon>Sordariomycetes</taxon>
        <taxon>Sordariomycetidae</taxon>
        <taxon>Sordariales</taxon>
        <taxon>Sordariaceae</taxon>
        <taxon>Neurospora</taxon>
    </lineage>
</organism>
<evidence type="ECO:0000313" key="2">
    <source>
        <dbReference type="Proteomes" id="UP000008065"/>
    </source>
</evidence>
<dbReference type="GeneID" id="20822945"/>
<dbReference type="Proteomes" id="UP000008065">
    <property type="component" value="Unassembled WGS sequence"/>
</dbReference>
<dbReference type="AlphaFoldDB" id="F8MDF0"/>
<keyword evidence="2" id="KW-1185">Reference proteome</keyword>
<reference evidence="2" key="1">
    <citation type="journal article" date="2011" name="Genetics">
        <title>Massive changes in genome architecture accompany the transition to self-fertility in the filamentous fungus Neurospora tetrasperma.</title>
        <authorList>
            <person name="Ellison C.E."/>
            <person name="Stajich J.E."/>
            <person name="Jacobson D.J."/>
            <person name="Natvig D.O."/>
            <person name="Lapidus A."/>
            <person name="Foster B."/>
            <person name="Aerts A."/>
            <person name="Riley R."/>
            <person name="Lindquist E.A."/>
            <person name="Grigoriev I.V."/>
            <person name="Taylor J.W."/>
        </authorList>
    </citation>
    <scope>NUCLEOTIDE SEQUENCE [LARGE SCALE GENOMIC DNA]</scope>
    <source>
        <strain evidence="2">FGSC 2508 / P0657</strain>
    </source>
</reference>
<dbReference type="KEGG" id="nte:NEUTE1DRAFT116101"/>
<dbReference type="EMBL" id="GL891302">
    <property type="protein sequence ID" value="EGO61441.1"/>
    <property type="molecule type" value="Genomic_DNA"/>
</dbReference>
<accession>F8MDF0</accession>
<proteinExistence type="predicted"/>
<evidence type="ECO:0000313" key="1">
    <source>
        <dbReference type="EMBL" id="EGO61441.1"/>
    </source>
</evidence>